<evidence type="ECO:0000256" key="1">
    <source>
        <dbReference type="SAM" id="Phobius"/>
    </source>
</evidence>
<evidence type="ECO:0000313" key="5">
    <source>
        <dbReference type="Proteomes" id="UP001324380"/>
    </source>
</evidence>
<dbReference type="Pfam" id="PF16344">
    <property type="entry name" value="FecR_C"/>
    <property type="match status" value="1"/>
</dbReference>
<dbReference type="Gene3D" id="2.60.120.1440">
    <property type="match status" value="1"/>
</dbReference>
<proteinExistence type="predicted"/>
<organism evidence="4 5">
    <name type="scientific">Mucilaginibacter sabulilitoris</name>
    <dbReference type="NCBI Taxonomy" id="1173583"/>
    <lineage>
        <taxon>Bacteria</taxon>
        <taxon>Pseudomonadati</taxon>
        <taxon>Bacteroidota</taxon>
        <taxon>Sphingobacteriia</taxon>
        <taxon>Sphingobacteriales</taxon>
        <taxon>Sphingobacteriaceae</taxon>
        <taxon>Mucilaginibacter</taxon>
    </lineage>
</organism>
<evidence type="ECO:0000259" key="3">
    <source>
        <dbReference type="Pfam" id="PF16344"/>
    </source>
</evidence>
<dbReference type="RefSeq" id="WP_321561612.1">
    <property type="nucleotide sequence ID" value="NZ_CP139558.1"/>
</dbReference>
<dbReference type="Proteomes" id="UP001324380">
    <property type="component" value="Chromosome"/>
</dbReference>
<dbReference type="EMBL" id="CP139558">
    <property type="protein sequence ID" value="WPU92450.1"/>
    <property type="molecule type" value="Genomic_DNA"/>
</dbReference>
<keyword evidence="1" id="KW-0812">Transmembrane</keyword>
<dbReference type="PANTHER" id="PTHR30273:SF2">
    <property type="entry name" value="PROTEIN FECR"/>
    <property type="match status" value="1"/>
</dbReference>
<dbReference type="PANTHER" id="PTHR30273">
    <property type="entry name" value="PERIPLASMIC SIGNAL SENSOR AND SIGMA FACTOR ACTIVATOR FECR-RELATED"/>
    <property type="match status" value="1"/>
</dbReference>
<dbReference type="PIRSF" id="PIRSF018266">
    <property type="entry name" value="FecR"/>
    <property type="match status" value="1"/>
</dbReference>
<name>A0ABZ0TLN3_9SPHI</name>
<feature type="domain" description="FecR protein" evidence="2">
    <location>
        <begin position="168"/>
        <end position="264"/>
    </location>
</feature>
<accession>A0ABZ0TLN3</accession>
<evidence type="ECO:0000313" key="4">
    <source>
        <dbReference type="EMBL" id="WPU92450.1"/>
    </source>
</evidence>
<keyword evidence="1" id="KW-1133">Transmembrane helix</keyword>
<reference evidence="4 5" key="1">
    <citation type="submission" date="2023-11" db="EMBL/GenBank/DDBJ databases">
        <title>Analysis of the Genomes of Mucilaginibacter gossypii cycad 4 and M. sabulilitoris SNA2: microbes with the potential for plant growth promotion.</title>
        <authorList>
            <person name="Hirsch A.M."/>
            <person name="Humm E."/>
            <person name="Rubbi M."/>
            <person name="Del Vecchio G."/>
            <person name="Ha S.M."/>
            <person name="Pellegrini M."/>
            <person name="Gunsalus R.P."/>
        </authorList>
    </citation>
    <scope>NUCLEOTIDE SEQUENCE [LARGE SCALE GENOMIC DNA]</scope>
    <source>
        <strain evidence="4 5">SNA2</strain>
    </source>
</reference>
<feature type="transmembrane region" description="Helical" evidence="1">
    <location>
        <begin position="72"/>
        <end position="89"/>
    </location>
</feature>
<dbReference type="InterPro" id="IPR032508">
    <property type="entry name" value="FecR_C"/>
</dbReference>
<keyword evidence="1" id="KW-0472">Membrane</keyword>
<evidence type="ECO:0000259" key="2">
    <source>
        <dbReference type="Pfam" id="PF04773"/>
    </source>
</evidence>
<dbReference type="Gene3D" id="3.55.50.30">
    <property type="match status" value="1"/>
</dbReference>
<feature type="domain" description="Protein FecR C-terminal" evidence="3">
    <location>
        <begin position="304"/>
        <end position="371"/>
    </location>
</feature>
<gene>
    <name evidence="4" type="ORF">SNE25_24285</name>
</gene>
<sequence length="376" mass="42047">MNRQTIYDLIKKDKEGTATASEKQALAKWYNSVSNQEAEFPEDEERVREEMLARLMSEINFPKTRSFNYQKWAVAASVLIMLTAGLIVFNAKYKESKKQGAALSQNIQPGSNKAILTLANGTKVRLADISNGKILQQGGSRVIKTTDGKLIYDAGSGVPANDALQYNTMETPKGGQYQLLLPDGTRVWLNAATSLKYPVSFALSKERVVELNGEAYFEVAHDKAHPFRVVSNKQSVEVLGTHFNVNAYPDEPNTKTTLLEGSVKVTSGNDKAILKPNQESDLTTNFKISDVDAQEAISWKNGDFRFDEEPLEIVMRQIARWYDVKVVFEDESVKKETLVAVTKRFDSIAKLLKIIEQTTDARFIIEGSTIRVAKHK</sequence>
<dbReference type="Pfam" id="PF04773">
    <property type="entry name" value="FecR"/>
    <property type="match status" value="1"/>
</dbReference>
<protein>
    <submittedName>
        <fullName evidence="4">FecR domain-containing protein</fullName>
    </submittedName>
</protein>
<dbReference type="InterPro" id="IPR006860">
    <property type="entry name" value="FecR"/>
</dbReference>
<keyword evidence="5" id="KW-1185">Reference proteome</keyword>
<dbReference type="InterPro" id="IPR012373">
    <property type="entry name" value="Ferrdict_sens_TM"/>
</dbReference>